<dbReference type="EMBL" id="JBEAFC010000014">
    <property type="protein sequence ID" value="KAL1532370.1"/>
    <property type="molecule type" value="Genomic_DNA"/>
</dbReference>
<organism evidence="1 2">
    <name type="scientific">Salvia divinorum</name>
    <name type="common">Maria pastora</name>
    <name type="synonym">Diviner's sage</name>
    <dbReference type="NCBI Taxonomy" id="28513"/>
    <lineage>
        <taxon>Eukaryota</taxon>
        <taxon>Viridiplantae</taxon>
        <taxon>Streptophyta</taxon>
        <taxon>Embryophyta</taxon>
        <taxon>Tracheophyta</taxon>
        <taxon>Spermatophyta</taxon>
        <taxon>Magnoliopsida</taxon>
        <taxon>eudicotyledons</taxon>
        <taxon>Gunneridae</taxon>
        <taxon>Pentapetalae</taxon>
        <taxon>asterids</taxon>
        <taxon>lamiids</taxon>
        <taxon>Lamiales</taxon>
        <taxon>Lamiaceae</taxon>
        <taxon>Nepetoideae</taxon>
        <taxon>Mentheae</taxon>
        <taxon>Salviinae</taxon>
        <taxon>Salvia</taxon>
        <taxon>Salvia subgen. Calosphace</taxon>
    </lineage>
</organism>
<evidence type="ECO:0000313" key="1">
    <source>
        <dbReference type="EMBL" id="KAL1532370.1"/>
    </source>
</evidence>
<proteinExistence type="predicted"/>
<dbReference type="Proteomes" id="UP001567538">
    <property type="component" value="Unassembled WGS sequence"/>
</dbReference>
<gene>
    <name evidence="1" type="ORF">AAHA92_32388</name>
</gene>
<name>A0ABD1FLJ8_SALDI</name>
<evidence type="ECO:0000313" key="2">
    <source>
        <dbReference type="Proteomes" id="UP001567538"/>
    </source>
</evidence>
<dbReference type="AlphaFoldDB" id="A0ABD1FLJ8"/>
<accession>A0ABD1FLJ8</accession>
<protein>
    <submittedName>
        <fullName evidence="1">Uncharacterized protein</fullName>
    </submittedName>
</protein>
<reference evidence="1 2" key="1">
    <citation type="submission" date="2024-06" db="EMBL/GenBank/DDBJ databases">
        <title>A chromosome level genome sequence of Diviner's sage (Salvia divinorum).</title>
        <authorList>
            <person name="Ford S.A."/>
            <person name="Ro D.-K."/>
            <person name="Ness R.W."/>
            <person name="Phillips M.A."/>
        </authorList>
    </citation>
    <scope>NUCLEOTIDE SEQUENCE [LARGE SCALE GENOMIC DNA]</scope>
    <source>
        <strain evidence="1">SAF-2024a</strain>
        <tissue evidence="1">Leaf</tissue>
    </source>
</reference>
<sequence length="100" mass="11600">MAMEQEDDYTEDRISMLPNDILGLINNVVVELERSYGDKHTFFSMAILVDLHIRTRPAHRLDRTLQKHTDHDNDTLIGMYVKWVGRSSPHHTAPQTLDQS</sequence>
<comment type="caution">
    <text evidence="1">The sequence shown here is derived from an EMBL/GenBank/DDBJ whole genome shotgun (WGS) entry which is preliminary data.</text>
</comment>
<keyword evidence="2" id="KW-1185">Reference proteome</keyword>